<evidence type="ECO:0000256" key="1">
    <source>
        <dbReference type="SAM" id="Coils"/>
    </source>
</evidence>
<evidence type="ECO:0000259" key="2">
    <source>
        <dbReference type="Pfam" id="PF13514"/>
    </source>
</evidence>
<feature type="coiled-coil region" evidence="1">
    <location>
        <begin position="831"/>
        <end position="858"/>
    </location>
</feature>
<comment type="caution">
    <text evidence="3">The sequence shown here is derived from an EMBL/GenBank/DDBJ whole genome shotgun (WGS) entry which is preliminary data.</text>
</comment>
<keyword evidence="4" id="KW-1185">Reference proteome</keyword>
<dbReference type="InterPro" id="IPR027417">
    <property type="entry name" value="P-loop_NTPase"/>
</dbReference>
<feature type="coiled-coil region" evidence="1">
    <location>
        <begin position="275"/>
        <end position="302"/>
    </location>
</feature>
<sequence>MRLERLALDRFGHFTDKQFDFGPQPDGTPDFHIVHGPNEAGKTTTMEAWLRLLYGYARGEPYGFRHQRENLSVTAWLNIDGQTRCFRRLPRKNQLLDENGAVLPEAALSGALGGTTAETYRSLFCLDDATIESGGEEIVRARGDIDRLLFTAAAGTETLSEVLDGLRGGADTLYRKGAPTTRVHVLKKALRETEAQIRAQDVSVSALRKLRTDRDAAQAREEAVSAERRALMQRAARTEAEIAALPMQAELRGLETALAPLADHPADPGITTDGVLALMQEAARAENDIQRLDRETARLTGERAALPLAPGVLALADPLTALDPLYHRATGGAADLGKRRQTAADLLAEMGALARSLTDAPEVDPLAFVPSEAALAQLEERREALRAARALVQSETQEVAELREALAQAEAQAGPDEAPDAIAQVFADVPVDRLAMAEEMARNSLQQAQESARAALDALALPGQSFDTAPDLPISPEEAEAQHRAWQEAGRQLTHLTEETARHATRRSALEREIAGLSRLADDPATRTARQERDTLWQAHRDALTPETAHAFEAAMLRLDALMEARLDKADALAALRQAESALAEAREAETATATARAEAETRVAELSAAYDATQTGAGLARPLPLAALADWLRRAEAARSACRALDREAARQDPVLSAARAAADRLRPLLGSESTDFSHLARLAQERLEAWQARAEAARRRAERREDLARRLEARERRLARAEATQAEAEAAWQACLAATLPEGTRAEALLATLKPLQRLRELSGTRDPVLRQIAGIEEDRRRFHAAMQALPELPGPAETEPEARFRAALKALDEARSAEDRKAAVDCRLDEIAGERASAEQNAQTIARQVERLLQAFPGPPQGGPDALRRAVQEAERAGDLRQRIDTLARRIVQTLSCDSLDEARERLASRDLPTLEAERAETAADLDRVEEAVREAIAARTEAEAALKAVTGGAEVAELEARATVEAMQVTDAALDHLRLSLGHRLAEEALRRYRDSHRSGMMQATETAFAALTNGAYRQLRTEMEGTTEVLRALDAGGTPKQVGDMSKGTRFQLYLALRAAAYEEMAQQGLCLPFFCDDIFETFDEDRTRAACRVMARIGMTGQAIYLTHHRHVVEIAREVCGDALRVHDLRETGAPSL</sequence>
<dbReference type="PANTHER" id="PTHR41259:SF1">
    <property type="entry name" value="DOUBLE-STRAND BREAK REPAIR RAD50 ATPASE, PUTATIVE-RELATED"/>
    <property type="match status" value="1"/>
</dbReference>
<dbReference type="PANTHER" id="PTHR41259">
    <property type="entry name" value="DOUBLE-STRAND BREAK REPAIR RAD50 ATPASE, PUTATIVE-RELATED"/>
    <property type="match status" value="1"/>
</dbReference>
<gene>
    <name evidence="3" type="ORF">ABFB10_02800</name>
</gene>
<evidence type="ECO:0000313" key="4">
    <source>
        <dbReference type="Proteomes" id="UP001428774"/>
    </source>
</evidence>
<dbReference type="Gene3D" id="3.40.50.300">
    <property type="entry name" value="P-loop containing nucleotide triphosphate hydrolases"/>
    <property type="match status" value="2"/>
</dbReference>
<feature type="coiled-coil region" evidence="1">
    <location>
        <begin position="562"/>
        <end position="589"/>
    </location>
</feature>
<feature type="coiled-coil region" evidence="1">
    <location>
        <begin position="375"/>
        <end position="412"/>
    </location>
</feature>
<organism evidence="3 4">
    <name type="scientific">Ponticoccus litoralis</name>
    <dbReference type="NCBI Taxonomy" id="422297"/>
    <lineage>
        <taxon>Bacteria</taxon>
        <taxon>Pseudomonadati</taxon>
        <taxon>Pseudomonadota</taxon>
        <taxon>Alphaproteobacteria</taxon>
        <taxon>Rhodobacterales</taxon>
        <taxon>Roseobacteraceae</taxon>
        <taxon>Ponticoccus</taxon>
    </lineage>
</organism>
<dbReference type="RefSeq" id="WP_347167916.1">
    <property type="nucleotide sequence ID" value="NZ_JBDNCH010000002.1"/>
</dbReference>
<keyword evidence="1" id="KW-0175">Coiled coil</keyword>
<reference evidence="3 4" key="1">
    <citation type="submission" date="2024-05" db="EMBL/GenBank/DDBJ databases">
        <title>Genome sequence of Ponticoccus litoralis KCCM 90028.</title>
        <authorList>
            <person name="Kim J.M."/>
            <person name="Lee J.K."/>
            <person name="Choi B.J."/>
            <person name="Bayburt H."/>
            <person name="Baek J.H."/>
            <person name="Jeon C.O."/>
        </authorList>
    </citation>
    <scope>NUCLEOTIDE SEQUENCE [LARGE SCALE GENOMIC DNA]</scope>
    <source>
        <strain evidence="3 4">KCCM 90028</strain>
    </source>
</reference>
<name>A0AAW9SGD1_9RHOB</name>
<proteinExistence type="predicted"/>
<dbReference type="SUPFAM" id="SSF52540">
    <property type="entry name" value="P-loop containing nucleoside triphosphate hydrolases"/>
    <property type="match status" value="1"/>
</dbReference>
<dbReference type="Pfam" id="PF13514">
    <property type="entry name" value="AAA_27"/>
    <property type="match status" value="1"/>
</dbReference>
<dbReference type="EMBL" id="JBDNCH010000002">
    <property type="protein sequence ID" value="MEN9060124.1"/>
    <property type="molecule type" value="Genomic_DNA"/>
</dbReference>
<dbReference type="AlphaFoldDB" id="A0AAW9SGD1"/>
<evidence type="ECO:0000313" key="3">
    <source>
        <dbReference type="EMBL" id="MEN9060124.1"/>
    </source>
</evidence>
<protein>
    <submittedName>
        <fullName evidence="3">AAA family ATPase</fullName>
    </submittedName>
</protein>
<feature type="coiled-coil region" evidence="1">
    <location>
        <begin position="682"/>
        <end position="733"/>
    </location>
</feature>
<feature type="domain" description="YhaN AAA" evidence="2">
    <location>
        <begin position="1"/>
        <end position="205"/>
    </location>
</feature>
<feature type="coiled-coil region" evidence="1">
    <location>
        <begin position="915"/>
        <end position="949"/>
    </location>
</feature>
<accession>A0AAW9SGD1</accession>
<dbReference type="Proteomes" id="UP001428774">
    <property type="component" value="Unassembled WGS sequence"/>
</dbReference>
<dbReference type="InterPro" id="IPR038734">
    <property type="entry name" value="YhaN_AAA"/>
</dbReference>